<gene>
    <name evidence="1" type="ORF">LJ757_16630</name>
</gene>
<dbReference type="AlphaFoldDB" id="A0A9X1MHM8"/>
<keyword evidence="2" id="KW-1185">Reference proteome</keyword>
<sequence>MSTIKLSCHPDETFNSRHDYAGIYVQGGNGIVIGFKDPAPARHTSFVECFPDGAFIRGEGASVAEADEQCWSKLRAYLDCPGHEWVPVRPDGPAGTCSRCQTRRSDAFTPEELGLFCTRCQAPTFERAIGDPDRTLLCDGCDPKTAYSEAAVLAMFSFEPDSAEFMKRLDAVCDGTATEDPEALDWAYRHLEMKEPRTI</sequence>
<dbReference type="EMBL" id="JAJFZV010000018">
    <property type="protein sequence ID" value="MCC3299420.1"/>
    <property type="molecule type" value="Genomic_DNA"/>
</dbReference>
<accession>A0A9X1MHM8</accession>
<name>A0A9X1MHM8_9MICC</name>
<dbReference type="Proteomes" id="UP001139158">
    <property type="component" value="Unassembled WGS sequence"/>
</dbReference>
<proteinExistence type="predicted"/>
<evidence type="ECO:0000313" key="2">
    <source>
        <dbReference type="Proteomes" id="UP001139158"/>
    </source>
</evidence>
<protein>
    <submittedName>
        <fullName evidence="1">Uncharacterized protein</fullName>
    </submittedName>
</protein>
<dbReference type="RefSeq" id="WP_227897407.1">
    <property type="nucleotide sequence ID" value="NZ_CP099467.1"/>
</dbReference>
<organism evidence="1 2">
    <name type="scientific">Arthrobacter caoxuetaonis</name>
    <dbReference type="NCBI Taxonomy" id="2886935"/>
    <lineage>
        <taxon>Bacteria</taxon>
        <taxon>Bacillati</taxon>
        <taxon>Actinomycetota</taxon>
        <taxon>Actinomycetes</taxon>
        <taxon>Micrococcales</taxon>
        <taxon>Micrococcaceae</taxon>
        <taxon>Arthrobacter</taxon>
    </lineage>
</organism>
<comment type="caution">
    <text evidence="1">The sequence shown here is derived from an EMBL/GenBank/DDBJ whole genome shotgun (WGS) entry which is preliminary data.</text>
</comment>
<evidence type="ECO:0000313" key="1">
    <source>
        <dbReference type="EMBL" id="MCC3299420.1"/>
    </source>
</evidence>
<reference evidence="1" key="1">
    <citation type="submission" date="2021-10" db="EMBL/GenBank/DDBJ databases">
        <title>Novel species in genus Arthrobacter.</title>
        <authorList>
            <person name="Liu Y."/>
        </authorList>
    </citation>
    <scope>NUCLEOTIDE SEQUENCE</scope>
    <source>
        <strain evidence="1">Zg-Y453</strain>
    </source>
</reference>